<dbReference type="Proteomes" id="UP000729357">
    <property type="component" value="Unassembled WGS sequence"/>
</dbReference>
<evidence type="ECO:0000256" key="9">
    <source>
        <dbReference type="SAM" id="Phobius"/>
    </source>
</evidence>
<feature type="non-terminal residue" evidence="11">
    <location>
        <position position="1"/>
    </location>
</feature>
<name>A0A9P8G6A1_AURME</name>
<dbReference type="GO" id="GO:0016020">
    <property type="term" value="C:membrane"/>
    <property type="evidence" value="ECO:0007669"/>
    <property type="project" value="UniProtKB-SubCell"/>
</dbReference>
<keyword evidence="6 9" id="KW-1133">Transmembrane helix</keyword>
<evidence type="ECO:0000259" key="10">
    <source>
        <dbReference type="PROSITE" id="PS50089"/>
    </source>
</evidence>
<dbReference type="Pfam" id="PF13639">
    <property type="entry name" value="zf-RING_2"/>
    <property type="match status" value="1"/>
</dbReference>
<feature type="domain" description="RING-type" evidence="10">
    <location>
        <begin position="148"/>
        <end position="190"/>
    </location>
</feature>
<evidence type="ECO:0000256" key="1">
    <source>
        <dbReference type="ARBA" id="ARBA00004370"/>
    </source>
</evidence>
<dbReference type="SUPFAM" id="SSF57850">
    <property type="entry name" value="RING/U-box"/>
    <property type="match status" value="1"/>
</dbReference>
<comment type="caution">
    <text evidence="11">The sequence shown here is derived from an EMBL/GenBank/DDBJ whole genome shotgun (WGS) entry which is preliminary data.</text>
</comment>
<dbReference type="Gene3D" id="3.30.40.10">
    <property type="entry name" value="Zinc/RING finger domain, C3HC4 (zinc finger)"/>
    <property type="match status" value="1"/>
</dbReference>
<accession>A0A9P8G6A1</accession>
<dbReference type="GO" id="GO:0008270">
    <property type="term" value="F:zinc ion binding"/>
    <property type="evidence" value="ECO:0007669"/>
    <property type="project" value="UniProtKB-KW"/>
</dbReference>
<keyword evidence="4 8" id="KW-0863">Zinc-finger</keyword>
<evidence type="ECO:0000256" key="3">
    <source>
        <dbReference type="ARBA" id="ARBA00022723"/>
    </source>
</evidence>
<evidence type="ECO:0000313" key="11">
    <source>
        <dbReference type="EMBL" id="KAG9991411.1"/>
    </source>
</evidence>
<comment type="subcellular location">
    <subcellularLocation>
        <location evidence="1">Membrane</location>
    </subcellularLocation>
</comment>
<dbReference type="PANTHER" id="PTHR46539:SF1">
    <property type="entry name" value="E3 UBIQUITIN-PROTEIN LIGASE ATL42"/>
    <property type="match status" value="1"/>
</dbReference>
<keyword evidence="5" id="KW-0862">Zinc</keyword>
<keyword evidence="12" id="KW-1185">Reference proteome</keyword>
<dbReference type="EMBL" id="JAHFXS010000002">
    <property type="protein sequence ID" value="KAG9991411.1"/>
    <property type="molecule type" value="Genomic_DNA"/>
</dbReference>
<sequence length="208" mass="23736">MQEPQSGAFALAIRLKTHASQKWKYTEISSAVRDMAPQYMPAPLLDRAYAAVSTANSSFDSPDWQWSRSDNILDGAYVPYICEAILVMLIFMTNSLCILDHKFTKSLRADQSQNPHAVYEAAAEREFADWRSEWESKFPDLFIGHAICTICFDPIGERELIRGLPCLHVFHKNCMDTWFEALHVTCPLCKQDILKLPSPCYRPADEQV</sequence>
<feature type="transmembrane region" description="Helical" evidence="9">
    <location>
        <begin position="77"/>
        <end position="99"/>
    </location>
</feature>
<keyword evidence="2 9" id="KW-0812">Transmembrane</keyword>
<keyword evidence="7 9" id="KW-0472">Membrane</keyword>
<evidence type="ECO:0000256" key="7">
    <source>
        <dbReference type="ARBA" id="ARBA00023136"/>
    </source>
</evidence>
<dbReference type="InterPro" id="IPR011016">
    <property type="entry name" value="Znf_RING-CH"/>
</dbReference>
<evidence type="ECO:0000313" key="12">
    <source>
        <dbReference type="Proteomes" id="UP000729357"/>
    </source>
</evidence>
<reference evidence="11" key="2">
    <citation type="submission" date="2021-08" db="EMBL/GenBank/DDBJ databases">
        <authorList>
            <person name="Gostincar C."/>
            <person name="Sun X."/>
            <person name="Song Z."/>
            <person name="Gunde-Cimerman N."/>
        </authorList>
    </citation>
    <scope>NUCLEOTIDE SEQUENCE</scope>
    <source>
        <strain evidence="11">EXF-9298</strain>
    </source>
</reference>
<reference evidence="11" key="1">
    <citation type="journal article" date="2021" name="J Fungi (Basel)">
        <title>Virulence traits and population genomics of the black yeast Aureobasidium melanogenum.</title>
        <authorList>
            <person name="Cernosa A."/>
            <person name="Sun X."/>
            <person name="Gostincar C."/>
            <person name="Fang C."/>
            <person name="Gunde-Cimerman N."/>
            <person name="Song Z."/>
        </authorList>
    </citation>
    <scope>NUCLEOTIDE SEQUENCE</scope>
    <source>
        <strain evidence="11">EXF-9298</strain>
    </source>
</reference>
<evidence type="ECO:0000256" key="5">
    <source>
        <dbReference type="ARBA" id="ARBA00022833"/>
    </source>
</evidence>
<gene>
    <name evidence="11" type="ORF">KCU98_g367</name>
</gene>
<evidence type="ECO:0000256" key="8">
    <source>
        <dbReference type="PROSITE-ProRule" id="PRU00175"/>
    </source>
</evidence>
<evidence type="ECO:0000256" key="2">
    <source>
        <dbReference type="ARBA" id="ARBA00022692"/>
    </source>
</evidence>
<dbReference type="SMART" id="SM00184">
    <property type="entry name" value="RING"/>
    <property type="match status" value="1"/>
</dbReference>
<dbReference type="InterPro" id="IPR001841">
    <property type="entry name" value="Znf_RING"/>
</dbReference>
<dbReference type="InterPro" id="IPR013083">
    <property type="entry name" value="Znf_RING/FYVE/PHD"/>
</dbReference>
<evidence type="ECO:0000256" key="4">
    <source>
        <dbReference type="ARBA" id="ARBA00022771"/>
    </source>
</evidence>
<organism evidence="11 12">
    <name type="scientific">Aureobasidium melanogenum</name>
    <name type="common">Aureobasidium pullulans var. melanogenum</name>
    <dbReference type="NCBI Taxonomy" id="46634"/>
    <lineage>
        <taxon>Eukaryota</taxon>
        <taxon>Fungi</taxon>
        <taxon>Dikarya</taxon>
        <taxon>Ascomycota</taxon>
        <taxon>Pezizomycotina</taxon>
        <taxon>Dothideomycetes</taxon>
        <taxon>Dothideomycetidae</taxon>
        <taxon>Dothideales</taxon>
        <taxon>Saccotheciaceae</taxon>
        <taxon>Aureobasidium</taxon>
    </lineage>
</organism>
<dbReference type="AlphaFoldDB" id="A0A9P8G6A1"/>
<proteinExistence type="predicted"/>
<dbReference type="PANTHER" id="PTHR46539">
    <property type="entry name" value="E3 UBIQUITIN-PROTEIN LIGASE ATL42"/>
    <property type="match status" value="1"/>
</dbReference>
<protein>
    <recommendedName>
        <fullName evidence="10">RING-type domain-containing protein</fullName>
    </recommendedName>
</protein>
<evidence type="ECO:0000256" key="6">
    <source>
        <dbReference type="ARBA" id="ARBA00022989"/>
    </source>
</evidence>
<keyword evidence="3" id="KW-0479">Metal-binding</keyword>
<dbReference type="SMART" id="SM00744">
    <property type="entry name" value="RINGv"/>
    <property type="match status" value="1"/>
</dbReference>
<dbReference type="PROSITE" id="PS50089">
    <property type="entry name" value="ZF_RING_2"/>
    <property type="match status" value="1"/>
</dbReference>